<keyword evidence="3" id="KW-1185">Reference proteome</keyword>
<dbReference type="EMBL" id="CP096040">
    <property type="protein sequence ID" value="USQ95466.1"/>
    <property type="molecule type" value="Genomic_DNA"/>
</dbReference>
<sequence length="369" mass="40696">MTDGKMTPARRGVLAGLAAMAGLTGGRGLAQGQDLIAASRRETGLRVYSNMAEYNWREILEGFKRRYPWIRVETLDMGPTEAFERYYAETSARRASADIIVSSAPDAWLRFAQRRAAASYRSPEQSRLPAWSLPLPGVYTLSADPMLMVYNKALLDPHQVPTGLNQLTTLAAANPRKFAHRITTYDASAHALAYAVHWSAIDQKKPGGWDLMQRLAPYVRVETGGAAMLDKVTAGEYLVGYHVSAVTVLPQMLTKGRAKIVAWTLCADGTPVVPRGMAVTAAARNPASARLMLDYLLSRDGQIAAAKGGLTPYRSDVSERDVPFLTHDGVIRRLGGESKVVMVGYDHRMVSQYDAFVARWNGLFHRRRR</sequence>
<name>A0ABY4ZU69_9CAUL</name>
<dbReference type="SUPFAM" id="SSF53850">
    <property type="entry name" value="Periplasmic binding protein-like II"/>
    <property type="match status" value="1"/>
</dbReference>
<evidence type="ECO:0000313" key="2">
    <source>
        <dbReference type="EMBL" id="USQ95466.1"/>
    </source>
</evidence>
<dbReference type="PANTHER" id="PTHR30006:SF25">
    <property type="entry name" value="PHOSPHOGLYCERATE TRANSPORT REGULATORY PROTEIN PGTC"/>
    <property type="match status" value="1"/>
</dbReference>
<proteinExistence type="predicted"/>
<evidence type="ECO:0000256" key="1">
    <source>
        <dbReference type="ARBA" id="ARBA00022729"/>
    </source>
</evidence>
<dbReference type="InterPro" id="IPR006059">
    <property type="entry name" value="SBP"/>
</dbReference>
<evidence type="ECO:0000313" key="3">
    <source>
        <dbReference type="Proteomes" id="UP001057520"/>
    </source>
</evidence>
<organism evidence="2 3">
    <name type="scientific">Caulobacter segnis</name>
    <dbReference type="NCBI Taxonomy" id="88688"/>
    <lineage>
        <taxon>Bacteria</taxon>
        <taxon>Pseudomonadati</taxon>
        <taxon>Pseudomonadota</taxon>
        <taxon>Alphaproteobacteria</taxon>
        <taxon>Caulobacterales</taxon>
        <taxon>Caulobacteraceae</taxon>
        <taxon>Caulobacter</taxon>
    </lineage>
</organism>
<dbReference type="Gene3D" id="3.40.190.10">
    <property type="entry name" value="Periplasmic binding protein-like II"/>
    <property type="match status" value="2"/>
</dbReference>
<dbReference type="Pfam" id="PF13416">
    <property type="entry name" value="SBP_bac_8"/>
    <property type="match status" value="1"/>
</dbReference>
<dbReference type="Proteomes" id="UP001057520">
    <property type="component" value="Chromosome"/>
</dbReference>
<reference evidence="2 3" key="1">
    <citation type="submission" date="2022-04" db="EMBL/GenBank/DDBJ databases">
        <title>Genome sequence of soybean root-associated Caulobacter segnis RL271.</title>
        <authorList>
            <person name="Longley R."/>
            <person name="Bonito G."/>
            <person name="Trigodet F."/>
            <person name="Crosson S."/>
            <person name="Fiebig A."/>
        </authorList>
    </citation>
    <scope>NUCLEOTIDE SEQUENCE [LARGE SCALE GENOMIC DNA]</scope>
    <source>
        <strain evidence="2 3">RL271</strain>
    </source>
</reference>
<accession>A0ABY4ZU69</accession>
<keyword evidence="1" id="KW-0732">Signal</keyword>
<dbReference type="PANTHER" id="PTHR30006">
    <property type="entry name" value="THIAMINE-BINDING PERIPLASMIC PROTEIN-RELATED"/>
    <property type="match status" value="1"/>
</dbReference>
<protein>
    <submittedName>
        <fullName evidence="2">ABC transporter substrate-binding protein</fullName>
    </submittedName>
</protein>
<gene>
    <name evidence="2" type="ORF">MZV50_23445</name>
</gene>